<dbReference type="GO" id="GO:0033897">
    <property type="term" value="F:ribonuclease T2 activity"/>
    <property type="evidence" value="ECO:0007669"/>
    <property type="project" value="InterPro"/>
</dbReference>
<name>A0A378JNL2_9GAMM</name>
<feature type="chain" id="PRO_5017044329" evidence="3">
    <location>
        <begin position="19"/>
        <end position="339"/>
    </location>
</feature>
<evidence type="ECO:0000313" key="5">
    <source>
        <dbReference type="Proteomes" id="UP000254794"/>
    </source>
</evidence>
<dbReference type="PROSITE" id="PS00530">
    <property type="entry name" value="RNASE_T2_1"/>
    <property type="match status" value="1"/>
</dbReference>
<dbReference type="InterPro" id="IPR001568">
    <property type="entry name" value="RNase_T2-like"/>
</dbReference>
<feature type="signal peptide" evidence="3">
    <location>
        <begin position="1"/>
        <end position="18"/>
    </location>
</feature>
<reference evidence="4 5" key="1">
    <citation type="submission" date="2018-06" db="EMBL/GenBank/DDBJ databases">
        <authorList>
            <consortium name="Pathogen Informatics"/>
            <person name="Doyle S."/>
        </authorList>
    </citation>
    <scope>NUCLEOTIDE SEQUENCE [LARGE SCALE GENOMIC DNA]</scope>
    <source>
        <strain evidence="4 5">NCTC13316</strain>
    </source>
</reference>
<dbReference type="InterPro" id="IPR018188">
    <property type="entry name" value="RNase_T2_His_AS_1"/>
</dbReference>
<dbReference type="PANTHER" id="PTHR11240">
    <property type="entry name" value="RIBONUCLEASE T2"/>
    <property type="match status" value="1"/>
</dbReference>
<accession>A0A378JNL2</accession>
<keyword evidence="4" id="KW-0378">Hydrolase</keyword>
<keyword evidence="3" id="KW-0732">Signal</keyword>
<protein>
    <submittedName>
        <fullName evidence="4">Ribonuclease, T2 family</fullName>
        <ecNumber evidence="4">3.1.27.6</ecNumber>
    </submittedName>
</protein>
<dbReference type="SUPFAM" id="SSF55895">
    <property type="entry name" value="Ribonuclease Rh-like"/>
    <property type="match status" value="1"/>
</dbReference>
<dbReference type="Pfam" id="PF00445">
    <property type="entry name" value="Ribonuclease_T2"/>
    <property type="match status" value="1"/>
</dbReference>
<dbReference type="GO" id="GO:0003723">
    <property type="term" value="F:RNA binding"/>
    <property type="evidence" value="ECO:0007669"/>
    <property type="project" value="InterPro"/>
</dbReference>
<evidence type="ECO:0000256" key="1">
    <source>
        <dbReference type="ARBA" id="ARBA00007469"/>
    </source>
</evidence>
<sequence>MKYRIGFCLFLFSLNTLAVPVVGKFEAAKTCPAYLSKNKKTNPDGLFIQPNARYQIKEINRENNPDWLRIEIPENSQYPLRWVSSDCGYASFEINQANCQQVPGMADSYVLALSWQPGFCQTYGYEAGKPECLRLPSDSYQASHLVLHGLWPNQDVCGQAYGFCNTKPRSNHCDYPVLDFNEKVASLLRLLMPSFAVGSCLERHEWYKHGTCQILSNDDYFSLALRLTQEAQATFLGDYLHNHVGQRVPLTQLKEVIEQSFGIEALNKVYLGCKNGYLVDIFIQLPALIPFSEPLNSLVLKAKGLNRYDGCPAMVSISNFSKKTFQPFDLKKFIARFKH</sequence>
<dbReference type="Proteomes" id="UP000254794">
    <property type="component" value="Unassembled WGS sequence"/>
</dbReference>
<dbReference type="PANTHER" id="PTHR11240:SF22">
    <property type="entry name" value="RIBONUCLEASE T2"/>
    <property type="match status" value="1"/>
</dbReference>
<dbReference type="OrthoDB" id="4720638at2"/>
<dbReference type="EMBL" id="UGOD01000001">
    <property type="protein sequence ID" value="STX52835.1"/>
    <property type="molecule type" value="Genomic_DNA"/>
</dbReference>
<dbReference type="EC" id="3.1.27.6" evidence="4"/>
<keyword evidence="5" id="KW-1185">Reference proteome</keyword>
<dbReference type="Gene3D" id="3.90.730.10">
    <property type="entry name" value="Ribonuclease T2-like"/>
    <property type="match status" value="1"/>
</dbReference>
<dbReference type="PROSITE" id="PS00531">
    <property type="entry name" value="RNASE_T2_2"/>
    <property type="match status" value="1"/>
</dbReference>
<dbReference type="GO" id="GO:0006401">
    <property type="term" value="P:RNA catabolic process"/>
    <property type="evidence" value="ECO:0007669"/>
    <property type="project" value="TreeGrafter"/>
</dbReference>
<dbReference type="GO" id="GO:0016787">
    <property type="term" value="F:hydrolase activity"/>
    <property type="evidence" value="ECO:0007669"/>
    <property type="project" value="UniProtKB-KW"/>
</dbReference>
<dbReference type="InterPro" id="IPR036430">
    <property type="entry name" value="RNase_T2-like_sf"/>
</dbReference>
<dbReference type="RefSeq" id="WP_115332359.1">
    <property type="nucleotide sequence ID" value="NZ_CAAAHP010000003.1"/>
</dbReference>
<evidence type="ECO:0000313" key="4">
    <source>
        <dbReference type="EMBL" id="STX52835.1"/>
    </source>
</evidence>
<gene>
    <name evidence="4" type="primary">rna</name>
    <name evidence="4" type="ORF">NCTC13316_02960</name>
</gene>
<organism evidence="4 5">
    <name type="scientific">Legionella busanensis</name>
    <dbReference type="NCBI Taxonomy" id="190655"/>
    <lineage>
        <taxon>Bacteria</taxon>
        <taxon>Pseudomonadati</taxon>
        <taxon>Pseudomonadota</taxon>
        <taxon>Gammaproteobacteria</taxon>
        <taxon>Legionellales</taxon>
        <taxon>Legionellaceae</taxon>
        <taxon>Legionella</taxon>
    </lineage>
</organism>
<dbReference type="AlphaFoldDB" id="A0A378JNL2"/>
<dbReference type="InterPro" id="IPR033130">
    <property type="entry name" value="RNase_T2_His_AS_2"/>
</dbReference>
<evidence type="ECO:0000256" key="2">
    <source>
        <dbReference type="RuleBase" id="RU004328"/>
    </source>
</evidence>
<evidence type="ECO:0000256" key="3">
    <source>
        <dbReference type="SAM" id="SignalP"/>
    </source>
</evidence>
<comment type="similarity">
    <text evidence="1 2">Belongs to the RNase T2 family.</text>
</comment>
<proteinExistence type="inferred from homology"/>